<protein>
    <recommendedName>
        <fullName evidence="3">Integrase zinc-binding domain-containing protein</fullName>
    </recommendedName>
</protein>
<organism evidence="1 2">
    <name type="scientific">Prunus dulcis</name>
    <name type="common">Almond</name>
    <name type="synonym">Amygdalus dulcis</name>
    <dbReference type="NCBI Taxonomy" id="3755"/>
    <lineage>
        <taxon>Eukaryota</taxon>
        <taxon>Viridiplantae</taxon>
        <taxon>Streptophyta</taxon>
        <taxon>Embryophyta</taxon>
        <taxon>Tracheophyta</taxon>
        <taxon>Spermatophyta</taxon>
        <taxon>Magnoliopsida</taxon>
        <taxon>eudicotyledons</taxon>
        <taxon>Gunneridae</taxon>
        <taxon>Pentapetalae</taxon>
        <taxon>rosids</taxon>
        <taxon>fabids</taxon>
        <taxon>Rosales</taxon>
        <taxon>Rosaceae</taxon>
        <taxon>Amygdaloideae</taxon>
        <taxon>Amygdaleae</taxon>
        <taxon>Prunus</taxon>
    </lineage>
</organism>
<dbReference type="Proteomes" id="UP001054821">
    <property type="component" value="Chromosome 1"/>
</dbReference>
<proteinExistence type="predicted"/>
<keyword evidence="2" id="KW-1185">Reference proteome</keyword>
<dbReference type="Gene3D" id="1.10.340.70">
    <property type="match status" value="1"/>
</dbReference>
<dbReference type="AlphaFoldDB" id="A0AAD4ZSG2"/>
<reference evidence="1 2" key="1">
    <citation type="journal article" date="2022" name="G3 (Bethesda)">
        <title>Whole-genome sequence and methylome profiling of the almond [Prunus dulcis (Mill.) D.A. Webb] cultivar 'Nonpareil'.</title>
        <authorList>
            <person name="D'Amico-Willman K.M."/>
            <person name="Ouma W.Z."/>
            <person name="Meulia T."/>
            <person name="Sideli G.M."/>
            <person name="Gradziel T.M."/>
            <person name="Fresnedo-Ramirez J."/>
        </authorList>
    </citation>
    <scope>NUCLEOTIDE SEQUENCE [LARGE SCALE GENOMIC DNA]</scope>
    <source>
        <strain evidence="1">Clone GOH B32 T37-40</strain>
    </source>
</reference>
<sequence>MARYYMKDNMLVHISYSGPYLTRIKYPQTLEVLCKIHYGESKNHAEGKLLAHKAFNAGYFWHIMRQDSMEYVQRCDRCQCYKLIS</sequence>
<evidence type="ECO:0000313" key="2">
    <source>
        <dbReference type="Proteomes" id="UP001054821"/>
    </source>
</evidence>
<name>A0AAD4ZSG2_PRUDU</name>
<dbReference type="EMBL" id="JAJFAZ020000001">
    <property type="protein sequence ID" value="KAI5353307.1"/>
    <property type="molecule type" value="Genomic_DNA"/>
</dbReference>
<accession>A0AAD4ZSG2</accession>
<evidence type="ECO:0008006" key="3">
    <source>
        <dbReference type="Google" id="ProtNLM"/>
    </source>
</evidence>
<comment type="caution">
    <text evidence="1">The sequence shown here is derived from an EMBL/GenBank/DDBJ whole genome shotgun (WGS) entry which is preliminary data.</text>
</comment>
<gene>
    <name evidence="1" type="ORF">L3X38_006200</name>
</gene>
<evidence type="ECO:0000313" key="1">
    <source>
        <dbReference type="EMBL" id="KAI5353307.1"/>
    </source>
</evidence>